<dbReference type="Gene3D" id="3.40.50.2000">
    <property type="entry name" value="Glycogen Phosphorylase B"/>
    <property type="match status" value="2"/>
</dbReference>
<dbReference type="InterPro" id="IPR028098">
    <property type="entry name" value="Glyco_trans_4-like_N"/>
</dbReference>
<keyword evidence="2 4" id="KW-0808">Transferase</keyword>
<reference evidence="4 5" key="1">
    <citation type="submission" date="2021-08" db="EMBL/GenBank/DDBJ databases">
        <title>Comparative Genomics Analysis of the Genus Qipengyuania Reveals Extensive Genetic Diversity and Metabolic Versatility, Including the Description of Fifteen Novel Species.</title>
        <authorList>
            <person name="Liu Y."/>
        </authorList>
    </citation>
    <scope>NUCLEOTIDE SEQUENCE [LARGE SCALE GENOMIC DNA]</scope>
    <source>
        <strain evidence="4 5">6D47A</strain>
    </source>
</reference>
<protein>
    <submittedName>
        <fullName evidence="4">Glycosyltransferase</fullName>
        <ecNumber evidence="4">2.4.-.-</ecNumber>
    </submittedName>
</protein>
<evidence type="ECO:0000313" key="4">
    <source>
        <dbReference type="EMBL" id="MBX7483649.1"/>
    </source>
</evidence>
<evidence type="ECO:0000256" key="1">
    <source>
        <dbReference type="ARBA" id="ARBA00022676"/>
    </source>
</evidence>
<accession>A0ABS7JC61</accession>
<dbReference type="Pfam" id="PF13692">
    <property type="entry name" value="Glyco_trans_1_4"/>
    <property type="match status" value="1"/>
</dbReference>
<dbReference type="PANTHER" id="PTHR12526:SF510">
    <property type="entry name" value="D-INOSITOL 3-PHOSPHATE GLYCOSYLTRANSFERASE"/>
    <property type="match status" value="1"/>
</dbReference>
<dbReference type="Proteomes" id="UP000755104">
    <property type="component" value="Unassembled WGS sequence"/>
</dbReference>
<dbReference type="PANTHER" id="PTHR12526">
    <property type="entry name" value="GLYCOSYLTRANSFERASE"/>
    <property type="match status" value="1"/>
</dbReference>
<dbReference type="EC" id="2.4.-.-" evidence="4"/>
<name>A0ABS7JC61_9SPHN</name>
<sequence length="339" mass="37383">MIGGSQRTGDTLLRALARRGHEVALTAGLIGDGWLGLRGRILMKLTRRRAVRDRKLGYSTYRSWFPWQSAAEVARRFRPDVVVVQAHSTGTIGYAFRDAGQKVLFSFQDNEFDKLGQDLADFGPITAVANSRFTADAYRRAYGATCTTIHPLIDGDLYRTERTGSFVTFINPDPVKGLDKAIEIARALPNTPFRFQETWPIPKAERVALLQRLADLPNVTLAPRVNDMREVYAQTKILLVPSQWEEGYGRIASEAQFSGIPVIGSDRGGLPEAIGTGGLVIAADAAAQDWVDALRGVLESPDRYAELSASATAYAHRPELQLDRQIDQWEQAIARAAAN</sequence>
<evidence type="ECO:0000259" key="3">
    <source>
        <dbReference type="Pfam" id="PF13439"/>
    </source>
</evidence>
<gene>
    <name evidence="4" type="ORF">K3174_14025</name>
</gene>
<dbReference type="GO" id="GO:0016757">
    <property type="term" value="F:glycosyltransferase activity"/>
    <property type="evidence" value="ECO:0007669"/>
    <property type="project" value="UniProtKB-KW"/>
</dbReference>
<keyword evidence="1 4" id="KW-0328">Glycosyltransferase</keyword>
<dbReference type="EMBL" id="JAIGNO010000011">
    <property type="protein sequence ID" value="MBX7483649.1"/>
    <property type="molecule type" value="Genomic_DNA"/>
</dbReference>
<dbReference type="Pfam" id="PF13439">
    <property type="entry name" value="Glyco_transf_4"/>
    <property type="match status" value="1"/>
</dbReference>
<dbReference type="SUPFAM" id="SSF53756">
    <property type="entry name" value="UDP-Glycosyltransferase/glycogen phosphorylase"/>
    <property type="match status" value="1"/>
</dbReference>
<comment type="caution">
    <text evidence="4">The sequence shown here is derived from an EMBL/GenBank/DDBJ whole genome shotgun (WGS) entry which is preliminary data.</text>
</comment>
<organism evidence="4 5">
    <name type="scientific">Qipengyuania qiaonensis</name>
    <dbReference type="NCBI Taxonomy" id="2867240"/>
    <lineage>
        <taxon>Bacteria</taxon>
        <taxon>Pseudomonadati</taxon>
        <taxon>Pseudomonadota</taxon>
        <taxon>Alphaproteobacteria</taxon>
        <taxon>Sphingomonadales</taxon>
        <taxon>Erythrobacteraceae</taxon>
        <taxon>Qipengyuania</taxon>
    </lineage>
</organism>
<proteinExistence type="predicted"/>
<dbReference type="RefSeq" id="WP_221559674.1">
    <property type="nucleotide sequence ID" value="NZ_JAIGNO010000011.1"/>
</dbReference>
<keyword evidence="5" id="KW-1185">Reference proteome</keyword>
<evidence type="ECO:0000313" key="5">
    <source>
        <dbReference type="Proteomes" id="UP000755104"/>
    </source>
</evidence>
<feature type="domain" description="Glycosyltransferase subfamily 4-like N-terminal" evidence="3">
    <location>
        <begin position="2"/>
        <end position="154"/>
    </location>
</feature>
<evidence type="ECO:0000256" key="2">
    <source>
        <dbReference type="ARBA" id="ARBA00022679"/>
    </source>
</evidence>